<reference evidence="7 8" key="1">
    <citation type="submission" date="2020-07" db="EMBL/GenBank/DDBJ databases">
        <authorList>
            <person name="Feng X."/>
        </authorList>
    </citation>
    <scope>NUCLEOTIDE SEQUENCE [LARGE SCALE GENOMIC DNA]</scope>
    <source>
        <strain evidence="7 8">JCM31066</strain>
    </source>
</reference>
<evidence type="ECO:0000256" key="4">
    <source>
        <dbReference type="ARBA" id="ARBA00022801"/>
    </source>
</evidence>
<organism evidence="7 8">
    <name type="scientific">Ruficoccus amylovorans</name>
    <dbReference type="NCBI Taxonomy" id="1804625"/>
    <lineage>
        <taxon>Bacteria</taxon>
        <taxon>Pseudomonadati</taxon>
        <taxon>Verrucomicrobiota</taxon>
        <taxon>Opitutia</taxon>
        <taxon>Puniceicoccales</taxon>
        <taxon>Cerasicoccaceae</taxon>
        <taxon>Ruficoccus</taxon>
    </lineage>
</organism>
<evidence type="ECO:0000256" key="2">
    <source>
        <dbReference type="ARBA" id="ARBA00001271"/>
    </source>
</evidence>
<evidence type="ECO:0000313" key="8">
    <source>
        <dbReference type="Proteomes" id="UP000546464"/>
    </source>
</evidence>
<comment type="caution">
    <text evidence="7">The sequence shown here is derived from an EMBL/GenBank/DDBJ whole genome shotgun (WGS) entry which is preliminary data.</text>
</comment>
<evidence type="ECO:0000256" key="3">
    <source>
        <dbReference type="ARBA" id="ARBA00022737"/>
    </source>
</evidence>
<protein>
    <submittedName>
        <fullName evidence="7">Right-handed parallel beta-helix repeat-containing protein</fullName>
    </submittedName>
</protein>
<dbReference type="EMBL" id="JACHVB010000043">
    <property type="protein sequence ID" value="MBC2595571.1"/>
    <property type="molecule type" value="Genomic_DNA"/>
</dbReference>
<keyword evidence="5" id="KW-0326">Glycosidase</keyword>
<sequence>MPRPDKAIHLTPPPVGTDASALIADAIHQCAHTGTSLHLTPGNYHLYPTERPERYLHVTNHDDGLRILPIPLEGIKDLTISGPGARLIAHGQPVIPLSLHHCENIIFEGISIDWDVPLHMQGTIIAVDEAADTITVKFSDPENLYLHQGCLLHGEGGPPPGNLTPYSVTPGKEWWQDIHWTHWLDAASATPLPLSRQGNFLTWNPQHQQAPRFEKLASDTYRITHLTDRPQQVGDAFVSKGKYMPNRMSPAIFMDNCCDIRFHDVTIHHAGGMGLIAQRCENVRIKRMRVARPECSGRLISTTADATHFVLCKGLIEVTDSHFEHMLDDALNVHGISATVREATASHTLRGELMHFQQLGLEFARPGETIRFSTRDDLVAYGERTVKSFRALNSRVFELELTESVADLLRPNSFMENTSCAPDVIFTGNTVRNNRARSIIFTTEGRVRIENNRFENCTMTAILIEGDANSWFECGPVRDVLIRNNDFVMLSPEAPAITISPNERGLPMLSETPYHCNIRITGNRFRMPGPRVLRGNRIEGLVFENNTVTALPGYSTEPDCPSLSLGRSSGIQICNNSFDLPHAVIFEGCAQS</sequence>
<dbReference type="AlphaFoldDB" id="A0A842HK87"/>
<dbReference type="Proteomes" id="UP000546464">
    <property type="component" value="Unassembled WGS sequence"/>
</dbReference>
<feature type="domain" description="GLAA-B beta-barrel" evidence="6">
    <location>
        <begin position="348"/>
        <end position="410"/>
    </location>
</feature>
<evidence type="ECO:0000259" key="6">
    <source>
        <dbReference type="Pfam" id="PF23764"/>
    </source>
</evidence>
<dbReference type="InterPro" id="IPR006626">
    <property type="entry name" value="PbH1"/>
</dbReference>
<dbReference type="InterPro" id="IPR012334">
    <property type="entry name" value="Pectin_lyas_fold"/>
</dbReference>
<dbReference type="GO" id="GO:0004557">
    <property type="term" value="F:alpha-galactosidase activity"/>
    <property type="evidence" value="ECO:0007669"/>
    <property type="project" value="UniProtKB-EC"/>
</dbReference>
<keyword evidence="3" id="KW-0677">Repeat</keyword>
<accession>A0A842HK87</accession>
<comment type="catalytic activity">
    <reaction evidence="2">
        <text>Hydrolysis of terminal, non-reducing branched (1-&gt;3)-alpha-D-galactosidic residues, producing free D-galactose.</text>
        <dbReference type="EC" id="3.2.1.n1"/>
    </reaction>
</comment>
<evidence type="ECO:0000256" key="1">
    <source>
        <dbReference type="ARBA" id="ARBA00001255"/>
    </source>
</evidence>
<dbReference type="SUPFAM" id="SSF51126">
    <property type="entry name" value="Pectin lyase-like"/>
    <property type="match status" value="1"/>
</dbReference>
<dbReference type="SMART" id="SM00710">
    <property type="entry name" value="PbH1"/>
    <property type="match status" value="4"/>
</dbReference>
<dbReference type="Pfam" id="PF23764">
    <property type="entry name" value="Beta-barrel_GLAA-B_II"/>
    <property type="match status" value="1"/>
</dbReference>
<proteinExistence type="predicted"/>
<keyword evidence="8" id="KW-1185">Reference proteome</keyword>
<name>A0A842HK87_9BACT</name>
<keyword evidence="4" id="KW-0378">Hydrolase</keyword>
<dbReference type="InterPro" id="IPR056441">
    <property type="entry name" value="Beta-barrel_GLAA-B_II"/>
</dbReference>
<comment type="catalytic activity">
    <reaction evidence="1">
        <text>Hydrolysis of terminal, non-reducing alpha-D-galactose residues in alpha-D-galactosides, including galactose oligosaccharides, galactomannans and galactolipids.</text>
        <dbReference type="EC" id="3.2.1.22"/>
    </reaction>
</comment>
<dbReference type="Gene3D" id="2.160.20.10">
    <property type="entry name" value="Single-stranded right-handed beta-helix, Pectin lyase-like"/>
    <property type="match status" value="2"/>
</dbReference>
<gene>
    <name evidence="7" type="ORF">H5P28_14990</name>
</gene>
<dbReference type="InterPro" id="IPR011050">
    <property type="entry name" value="Pectin_lyase_fold/virulence"/>
</dbReference>
<evidence type="ECO:0000313" key="7">
    <source>
        <dbReference type="EMBL" id="MBC2595571.1"/>
    </source>
</evidence>
<evidence type="ECO:0000256" key="5">
    <source>
        <dbReference type="ARBA" id="ARBA00023295"/>
    </source>
</evidence>
<dbReference type="RefSeq" id="WP_185676522.1">
    <property type="nucleotide sequence ID" value="NZ_JACHVB010000043.1"/>
</dbReference>